<dbReference type="RefSeq" id="XP_046017339.1">
    <property type="nucleotide sequence ID" value="XM_046161759.1"/>
</dbReference>
<feature type="transmembrane region" description="Helical" evidence="10">
    <location>
        <begin position="12"/>
        <end position="33"/>
    </location>
</feature>
<protein>
    <submittedName>
        <fullName evidence="11">GPCR fungal pheromone mating factor</fullName>
    </submittedName>
</protein>
<keyword evidence="7 10" id="KW-0472">Membrane</keyword>
<evidence type="ECO:0000256" key="2">
    <source>
        <dbReference type="ARBA" id="ARBA00011085"/>
    </source>
</evidence>
<evidence type="ECO:0000313" key="12">
    <source>
        <dbReference type="Proteomes" id="UP000756346"/>
    </source>
</evidence>
<evidence type="ECO:0000256" key="10">
    <source>
        <dbReference type="SAM" id="Phobius"/>
    </source>
</evidence>
<dbReference type="GeneID" id="70191305"/>
<feature type="transmembrane region" description="Helical" evidence="10">
    <location>
        <begin position="80"/>
        <end position="102"/>
    </location>
</feature>
<comment type="similarity">
    <text evidence="2">Belongs to the G-protein coupled receptor 4 family.</text>
</comment>
<evidence type="ECO:0000256" key="1">
    <source>
        <dbReference type="ARBA" id="ARBA00004141"/>
    </source>
</evidence>
<dbReference type="GO" id="GO:0004932">
    <property type="term" value="F:mating-type factor pheromone receptor activity"/>
    <property type="evidence" value="ECO:0007669"/>
    <property type="project" value="InterPro"/>
</dbReference>
<evidence type="ECO:0000256" key="7">
    <source>
        <dbReference type="ARBA" id="ARBA00023136"/>
    </source>
</evidence>
<dbReference type="Proteomes" id="UP000756346">
    <property type="component" value="Unassembled WGS sequence"/>
</dbReference>
<organism evidence="11 12">
    <name type="scientific">Microdochium trichocladiopsis</name>
    <dbReference type="NCBI Taxonomy" id="1682393"/>
    <lineage>
        <taxon>Eukaryota</taxon>
        <taxon>Fungi</taxon>
        <taxon>Dikarya</taxon>
        <taxon>Ascomycota</taxon>
        <taxon>Pezizomycotina</taxon>
        <taxon>Sordariomycetes</taxon>
        <taxon>Xylariomycetidae</taxon>
        <taxon>Xylariales</taxon>
        <taxon>Microdochiaceae</taxon>
        <taxon>Microdochium</taxon>
    </lineage>
</organism>
<dbReference type="GO" id="GO:0005886">
    <property type="term" value="C:plasma membrane"/>
    <property type="evidence" value="ECO:0007669"/>
    <property type="project" value="TreeGrafter"/>
</dbReference>
<evidence type="ECO:0000256" key="9">
    <source>
        <dbReference type="ARBA" id="ARBA00023224"/>
    </source>
</evidence>
<accession>A0A9P9BYN5</accession>
<name>A0A9P9BYN5_9PEZI</name>
<proteinExistence type="inferred from homology"/>
<dbReference type="GO" id="GO:0000750">
    <property type="term" value="P:pheromone-dependent signal transduction involved in conjugation with cellular fusion"/>
    <property type="evidence" value="ECO:0007669"/>
    <property type="project" value="TreeGrafter"/>
</dbReference>
<feature type="transmembrane region" description="Helical" evidence="10">
    <location>
        <begin position="123"/>
        <end position="140"/>
    </location>
</feature>
<keyword evidence="4 10" id="KW-0812">Transmembrane</keyword>
<keyword evidence="9" id="KW-0807">Transducer</keyword>
<evidence type="ECO:0000256" key="4">
    <source>
        <dbReference type="ARBA" id="ARBA00022692"/>
    </source>
</evidence>
<keyword evidence="3" id="KW-0589">Pheromone response</keyword>
<evidence type="ECO:0000256" key="5">
    <source>
        <dbReference type="ARBA" id="ARBA00022989"/>
    </source>
</evidence>
<keyword evidence="5 10" id="KW-1133">Transmembrane helix</keyword>
<feature type="transmembrane region" description="Helical" evidence="10">
    <location>
        <begin position="223"/>
        <end position="243"/>
    </location>
</feature>
<dbReference type="Pfam" id="PF02076">
    <property type="entry name" value="STE3"/>
    <property type="match status" value="1"/>
</dbReference>
<comment type="subcellular location">
    <subcellularLocation>
        <location evidence="1">Membrane</location>
        <topology evidence="1">Multi-pass membrane protein</topology>
    </subcellularLocation>
</comment>
<evidence type="ECO:0000313" key="11">
    <source>
        <dbReference type="EMBL" id="KAH7038218.1"/>
    </source>
</evidence>
<dbReference type="OrthoDB" id="2874149at2759"/>
<gene>
    <name evidence="11" type="ORF">B0I36DRAFT_403808</name>
</gene>
<sequence length="368" mass="41982">MSTDSSLEANRVLRILLAFLGTTLCYVPLRLLLRNKQYAAVSLILTIGVMNSFTVLNSSIWPNDQYENWWSGHGLCDIEVYVAAPTQTAYAASIFAIMRRLTSQIKLNNVTTVDSQSQARKRLVEELGIILAVPAFQLLFTHFDLAQRYIIGTLVGCSAVYDRSWPKALVFDTPPAVFALGSMPFAYIMYRRYRIITRENSVIFADGINQDACRRVARTTRRLYRMCLSILVLYVPLMLFFSIKNLRDTLSGRRPYDYRHMREEGSPYPWHAILFVPSWLVPGATLEQPWIPIITSFVVVAFFGATDDALKMWVSISQGLGLLPAVQCLNRKCSKGLRLFRRHGIKLDRRTSALDQPHPIRFEESLDQ</sequence>
<keyword evidence="8" id="KW-0675">Receptor</keyword>
<dbReference type="InterPro" id="IPR001499">
    <property type="entry name" value="GPCR_STE3"/>
</dbReference>
<keyword evidence="12" id="KW-1185">Reference proteome</keyword>
<feature type="transmembrane region" description="Helical" evidence="10">
    <location>
        <begin position="40"/>
        <end position="60"/>
    </location>
</feature>
<dbReference type="PANTHER" id="PTHR28097">
    <property type="entry name" value="PHEROMONE A FACTOR RECEPTOR"/>
    <property type="match status" value="1"/>
</dbReference>
<dbReference type="PANTHER" id="PTHR28097:SF1">
    <property type="entry name" value="PHEROMONE A FACTOR RECEPTOR"/>
    <property type="match status" value="1"/>
</dbReference>
<keyword evidence="6" id="KW-0297">G-protein coupled receptor</keyword>
<dbReference type="EMBL" id="JAGTJQ010000002">
    <property type="protein sequence ID" value="KAH7038218.1"/>
    <property type="molecule type" value="Genomic_DNA"/>
</dbReference>
<reference evidence="11" key="1">
    <citation type="journal article" date="2021" name="Nat. Commun.">
        <title>Genetic determinants of endophytism in the Arabidopsis root mycobiome.</title>
        <authorList>
            <person name="Mesny F."/>
            <person name="Miyauchi S."/>
            <person name="Thiergart T."/>
            <person name="Pickel B."/>
            <person name="Atanasova L."/>
            <person name="Karlsson M."/>
            <person name="Huettel B."/>
            <person name="Barry K.W."/>
            <person name="Haridas S."/>
            <person name="Chen C."/>
            <person name="Bauer D."/>
            <person name="Andreopoulos W."/>
            <person name="Pangilinan J."/>
            <person name="LaButti K."/>
            <person name="Riley R."/>
            <person name="Lipzen A."/>
            <person name="Clum A."/>
            <person name="Drula E."/>
            <person name="Henrissat B."/>
            <person name="Kohler A."/>
            <person name="Grigoriev I.V."/>
            <person name="Martin F.M."/>
            <person name="Hacquard S."/>
        </authorList>
    </citation>
    <scope>NUCLEOTIDE SEQUENCE</scope>
    <source>
        <strain evidence="11">MPI-CAGE-CH-0230</strain>
    </source>
</reference>
<evidence type="ECO:0000256" key="8">
    <source>
        <dbReference type="ARBA" id="ARBA00023170"/>
    </source>
</evidence>
<comment type="caution">
    <text evidence="11">The sequence shown here is derived from an EMBL/GenBank/DDBJ whole genome shotgun (WGS) entry which is preliminary data.</text>
</comment>
<dbReference type="AlphaFoldDB" id="A0A9P9BYN5"/>
<feature type="transmembrane region" description="Helical" evidence="10">
    <location>
        <begin position="173"/>
        <end position="190"/>
    </location>
</feature>
<evidence type="ECO:0000256" key="3">
    <source>
        <dbReference type="ARBA" id="ARBA00022507"/>
    </source>
</evidence>
<feature type="transmembrane region" description="Helical" evidence="10">
    <location>
        <begin position="289"/>
        <end position="306"/>
    </location>
</feature>
<evidence type="ECO:0000256" key="6">
    <source>
        <dbReference type="ARBA" id="ARBA00023040"/>
    </source>
</evidence>